<dbReference type="PANTHER" id="PTHR28307:SF1">
    <property type="entry name" value="PAL1 CELL MORPHOLOGY PROTEIN"/>
    <property type="match status" value="1"/>
</dbReference>
<sequence>MESSEDKQWASKYLLDPLIAPQPSDETGPGTHYGSTFAPQPTGNSTASSNTLPRKTPSTPVRSSHSISDQKPIQALSTGSSKNPYRNGTSSNGYTTPPQSAHPRKDRFSYRQEAFPDFDGSYSPNRRSVDQASTQIPTSTGGHASTTTGGHRRRTSSLNQRYPDDQSNRPLDMIKQDARQANRAHHLRKKHQVGADSIDRLDNLTGAYHHEGPYDATLLARNTSYTNSPIEAVSASNEEALKATPREMIKDSVEKHRPLDGTAMVPPGMADRYGNVYNYKEGTDMMVENNPEGGAYKRWPGVTYLPEDLKGKGEPSYSLEKALKEHKSHGRHISEGNNKMENRIEMITPAAQRRPLSDGQNYADWQSHVRRSSSGAGKLRKRFGSLKLKSRKD</sequence>
<feature type="compositionally biased region" description="Low complexity" evidence="1">
    <location>
        <begin position="138"/>
        <end position="149"/>
    </location>
</feature>
<dbReference type="Proteomes" id="UP001590951">
    <property type="component" value="Unassembled WGS sequence"/>
</dbReference>
<keyword evidence="3" id="KW-1185">Reference proteome</keyword>
<feature type="compositionally biased region" description="Polar residues" evidence="1">
    <location>
        <begin position="33"/>
        <end position="99"/>
    </location>
</feature>
<reference evidence="2 3" key="1">
    <citation type="submission" date="2024-09" db="EMBL/GenBank/DDBJ databases">
        <title>Rethinking Asexuality: The Enigmatic Case of Functional Sexual Genes in Lepraria (Stereocaulaceae).</title>
        <authorList>
            <person name="Doellman M."/>
            <person name="Sun Y."/>
            <person name="Barcenas-Pena A."/>
            <person name="Lumbsch H.T."/>
            <person name="Grewe F."/>
        </authorList>
    </citation>
    <scope>NUCLEOTIDE SEQUENCE [LARGE SCALE GENOMIC DNA]</scope>
    <source>
        <strain evidence="2 3">Grewe 0041</strain>
    </source>
</reference>
<comment type="caution">
    <text evidence="2">The sequence shown here is derived from an EMBL/GenBank/DDBJ whole genome shotgun (WGS) entry which is preliminary data.</text>
</comment>
<gene>
    <name evidence="2" type="ORF">ABVK25_001351</name>
</gene>
<feature type="compositionally biased region" description="Basic residues" evidence="1">
    <location>
        <begin position="378"/>
        <end position="393"/>
    </location>
</feature>
<proteinExistence type="predicted"/>
<evidence type="ECO:0000313" key="3">
    <source>
        <dbReference type="Proteomes" id="UP001590951"/>
    </source>
</evidence>
<evidence type="ECO:0000313" key="2">
    <source>
        <dbReference type="EMBL" id="KAL2058623.1"/>
    </source>
</evidence>
<dbReference type="InterPro" id="IPR013226">
    <property type="entry name" value="Pal1"/>
</dbReference>
<dbReference type="PANTHER" id="PTHR28307">
    <property type="entry name" value="PROTEIN PAL1"/>
    <property type="match status" value="1"/>
</dbReference>
<feature type="region of interest" description="Disordered" evidence="1">
    <location>
        <begin position="346"/>
        <end position="393"/>
    </location>
</feature>
<protein>
    <submittedName>
        <fullName evidence="2">Uncharacterized protein</fullName>
    </submittedName>
</protein>
<dbReference type="EMBL" id="JBHFEH010000002">
    <property type="protein sequence ID" value="KAL2058623.1"/>
    <property type="molecule type" value="Genomic_DNA"/>
</dbReference>
<feature type="compositionally biased region" description="Polar residues" evidence="1">
    <location>
        <begin position="122"/>
        <end position="137"/>
    </location>
</feature>
<accession>A0ABR4BLP0</accession>
<evidence type="ECO:0000256" key="1">
    <source>
        <dbReference type="SAM" id="MobiDB-lite"/>
    </source>
</evidence>
<organism evidence="2 3">
    <name type="scientific">Lepraria finkii</name>
    <dbReference type="NCBI Taxonomy" id="1340010"/>
    <lineage>
        <taxon>Eukaryota</taxon>
        <taxon>Fungi</taxon>
        <taxon>Dikarya</taxon>
        <taxon>Ascomycota</taxon>
        <taxon>Pezizomycotina</taxon>
        <taxon>Lecanoromycetes</taxon>
        <taxon>OSLEUM clade</taxon>
        <taxon>Lecanoromycetidae</taxon>
        <taxon>Lecanorales</taxon>
        <taxon>Lecanorineae</taxon>
        <taxon>Stereocaulaceae</taxon>
        <taxon>Lepraria</taxon>
    </lineage>
</organism>
<feature type="region of interest" description="Disordered" evidence="1">
    <location>
        <begin position="1"/>
        <end position="170"/>
    </location>
</feature>
<dbReference type="Pfam" id="PF08316">
    <property type="entry name" value="Pal1"/>
    <property type="match status" value="1"/>
</dbReference>
<name>A0ABR4BLP0_9LECA</name>